<evidence type="ECO:0000259" key="16">
    <source>
        <dbReference type="PROSITE" id="PS51786"/>
    </source>
</evidence>
<dbReference type="EMBL" id="VBPB01000242">
    <property type="protein sequence ID" value="TMQ70212.1"/>
    <property type="molecule type" value="Genomic_DNA"/>
</dbReference>
<dbReference type="GO" id="GO:0016887">
    <property type="term" value="F:ATP hydrolysis activity"/>
    <property type="evidence" value="ECO:0007669"/>
    <property type="project" value="UniProtKB-UniRule"/>
</dbReference>
<dbReference type="Proteomes" id="UP000319771">
    <property type="component" value="Unassembled WGS sequence"/>
</dbReference>
<dbReference type="SUPFAM" id="SSF54211">
    <property type="entry name" value="Ribosomal protein S5 domain 2-like"/>
    <property type="match status" value="1"/>
</dbReference>
<keyword evidence="2 9" id="KW-0963">Cytoplasm</keyword>
<dbReference type="Pfam" id="PF00004">
    <property type="entry name" value="AAA"/>
    <property type="match status" value="1"/>
</dbReference>
<name>A0A538U2V4_UNCEI</name>
<reference evidence="18 19" key="1">
    <citation type="journal article" date="2019" name="Nat. Microbiol.">
        <title>Mediterranean grassland soil C-N compound turnover is dependent on rainfall and depth, and is mediated by genomically divergent microorganisms.</title>
        <authorList>
            <person name="Diamond S."/>
            <person name="Andeer P.F."/>
            <person name="Li Z."/>
            <person name="Crits-Christoph A."/>
            <person name="Burstein D."/>
            <person name="Anantharaman K."/>
            <person name="Lane K.R."/>
            <person name="Thomas B.C."/>
            <person name="Pan C."/>
            <person name="Northen T.R."/>
            <person name="Banfield J.F."/>
        </authorList>
    </citation>
    <scope>NUCLEOTIDE SEQUENCE [LARGE SCALE GENOMIC DNA]</scope>
    <source>
        <strain evidence="18">WS_11</strain>
    </source>
</reference>
<accession>A0A538U2V4</accession>
<evidence type="ECO:0000256" key="9">
    <source>
        <dbReference type="HAMAP-Rule" id="MF_01973"/>
    </source>
</evidence>
<dbReference type="GO" id="GO:0005737">
    <property type="term" value="C:cytoplasm"/>
    <property type="evidence" value="ECO:0007669"/>
    <property type="project" value="UniProtKB-SubCell"/>
</dbReference>
<keyword evidence="5 9" id="KW-0378">Hydrolase</keyword>
<dbReference type="Pfam" id="PF05362">
    <property type="entry name" value="Lon_C"/>
    <property type="match status" value="1"/>
</dbReference>
<dbReference type="PROSITE" id="PS51787">
    <property type="entry name" value="LON_N"/>
    <property type="match status" value="1"/>
</dbReference>
<evidence type="ECO:0000256" key="4">
    <source>
        <dbReference type="ARBA" id="ARBA00022741"/>
    </source>
</evidence>
<dbReference type="SMART" id="SM00464">
    <property type="entry name" value="LON"/>
    <property type="match status" value="1"/>
</dbReference>
<gene>
    <name evidence="9 18" type="primary">lon</name>
    <name evidence="18" type="ORF">E6K81_13160</name>
</gene>
<dbReference type="GO" id="GO:0043565">
    <property type="term" value="F:sequence-specific DNA binding"/>
    <property type="evidence" value="ECO:0007669"/>
    <property type="project" value="UniProtKB-UniRule"/>
</dbReference>
<dbReference type="SUPFAM" id="SSF52540">
    <property type="entry name" value="P-loop containing nucleoside triphosphate hydrolases"/>
    <property type="match status" value="1"/>
</dbReference>
<evidence type="ECO:0000259" key="17">
    <source>
        <dbReference type="PROSITE" id="PS51787"/>
    </source>
</evidence>
<dbReference type="Gene3D" id="1.20.58.1480">
    <property type="match status" value="1"/>
</dbReference>
<evidence type="ECO:0000256" key="14">
    <source>
        <dbReference type="RuleBase" id="RU000591"/>
    </source>
</evidence>
<dbReference type="PANTHER" id="PTHR10046">
    <property type="entry name" value="ATP DEPENDENT LON PROTEASE FAMILY MEMBER"/>
    <property type="match status" value="1"/>
</dbReference>
<dbReference type="InterPro" id="IPR008268">
    <property type="entry name" value="Peptidase_S16_AS"/>
</dbReference>
<dbReference type="HAMAP" id="MF_01973">
    <property type="entry name" value="lon_bact"/>
    <property type="match status" value="1"/>
</dbReference>
<keyword evidence="4 9" id="KW-0547">Nucleotide-binding</keyword>
<evidence type="ECO:0000256" key="8">
    <source>
        <dbReference type="ARBA" id="ARBA00023016"/>
    </source>
</evidence>
<proteinExistence type="evidence at transcript level"/>
<evidence type="ECO:0000256" key="3">
    <source>
        <dbReference type="ARBA" id="ARBA00022670"/>
    </source>
</evidence>
<dbReference type="FunFam" id="1.20.5.5270:FF:000002">
    <property type="entry name" value="Lon protease homolog"/>
    <property type="match status" value="1"/>
</dbReference>
<dbReference type="AlphaFoldDB" id="A0A538U2V4"/>
<dbReference type="SMART" id="SM00382">
    <property type="entry name" value="AAA"/>
    <property type="match status" value="1"/>
</dbReference>
<feature type="active site" evidence="9 11">
    <location>
        <position position="736"/>
    </location>
</feature>
<evidence type="ECO:0000256" key="12">
    <source>
        <dbReference type="PIRSR" id="PIRSR001174-2"/>
    </source>
</evidence>
<comment type="subunit">
    <text evidence="9 10">Homohexamer. Organized in a ring with a central cavity.</text>
</comment>
<dbReference type="GO" id="GO:0004176">
    <property type="term" value="F:ATP-dependent peptidase activity"/>
    <property type="evidence" value="ECO:0007669"/>
    <property type="project" value="UniProtKB-UniRule"/>
</dbReference>
<comment type="catalytic activity">
    <reaction evidence="9 10 13">
        <text>Hydrolysis of proteins in presence of ATP.</text>
        <dbReference type="EC" id="3.4.21.53"/>
    </reaction>
</comment>
<dbReference type="PIRSF" id="PIRSF001174">
    <property type="entry name" value="Lon_proteas"/>
    <property type="match status" value="1"/>
</dbReference>
<evidence type="ECO:0000256" key="1">
    <source>
        <dbReference type="ARBA" id="ARBA00004496"/>
    </source>
</evidence>
<dbReference type="InterPro" id="IPR015947">
    <property type="entry name" value="PUA-like_sf"/>
</dbReference>
<dbReference type="Gene3D" id="3.40.50.300">
    <property type="entry name" value="P-loop containing nucleotide triphosphate hydrolases"/>
    <property type="match status" value="1"/>
</dbReference>
<evidence type="ECO:0000256" key="11">
    <source>
        <dbReference type="PIRSR" id="PIRSR001174-1"/>
    </source>
</evidence>
<evidence type="ECO:0000256" key="13">
    <source>
        <dbReference type="PROSITE-ProRule" id="PRU01122"/>
    </source>
</evidence>
<dbReference type="Gene3D" id="3.30.230.10">
    <property type="match status" value="1"/>
</dbReference>
<evidence type="ECO:0000256" key="2">
    <source>
        <dbReference type="ARBA" id="ARBA00022490"/>
    </source>
</evidence>
<dbReference type="NCBIfam" id="TIGR00763">
    <property type="entry name" value="lon"/>
    <property type="match status" value="1"/>
</dbReference>
<dbReference type="InterPro" id="IPR054594">
    <property type="entry name" value="Lon_lid"/>
</dbReference>
<organism evidence="18 19">
    <name type="scientific">Eiseniibacteriota bacterium</name>
    <dbReference type="NCBI Taxonomy" id="2212470"/>
    <lineage>
        <taxon>Bacteria</taxon>
        <taxon>Candidatus Eiseniibacteriota</taxon>
    </lineage>
</organism>
<dbReference type="GO" id="GO:0005524">
    <property type="term" value="F:ATP binding"/>
    <property type="evidence" value="ECO:0007669"/>
    <property type="project" value="UniProtKB-UniRule"/>
</dbReference>
<evidence type="ECO:0000256" key="5">
    <source>
        <dbReference type="ARBA" id="ARBA00022801"/>
    </source>
</evidence>
<comment type="similarity">
    <text evidence="9 10 13 14">Belongs to the peptidase S16 family.</text>
</comment>
<comment type="function">
    <text evidence="9">ATP-dependent serine protease that mediates the selective degradation of mutant and abnormal proteins as well as certain short-lived regulatory proteins. Required for cellular homeostasis and for survival from DNA damage and developmental changes induced by stress. Degrades polypeptides processively to yield small peptide fragments that are 5 to 10 amino acids long. Binds to DNA in a double-stranded, site-specific manner.</text>
</comment>
<dbReference type="PROSITE" id="PS51786">
    <property type="entry name" value="LON_PROTEOLYTIC"/>
    <property type="match status" value="1"/>
</dbReference>
<keyword evidence="3 9" id="KW-0645">Protease</keyword>
<dbReference type="InterPro" id="IPR003959">
    <property type="entry name" value="ATPase_AAA_core"/>
</dbReference>
<dbReference type="SUPFAM" id="SSF88697">
    <property type="entry name" value="PUA domain-like"/>
    <property type="match status" value="1"/>
</dbReference>
<evidence type="ECO:0000256" key="10">
    <source>
        <dbReference type="PIRNR" id="PIRNR001174"/>
    </source>
</evidence>
<evidence type="ECO:0000313" key="19">
    <source>
        <dbReference type="Proteomes" id="UP000319771"/>
    </source>
</evidence>
<dbReference type="InterPro" id="IPR027417">
    <property type="entry name" value="P-loop_NTPase"/>
</dbReference>
<comment type="induction">
    <text evidence="9">By heat shock.</text>
</comment>
<feature type="binding site" evidence="9 12">
    <location>
        <begin position="370"/>
        <end position="377"/>
    </location>
    <ligand>
        <name>ATP</name>
        <dbReference type="ChEBI" id="CHEBI:30616"/>
    </ligand>
</feature>
<keyword evidence="7 9" id="KW-0067">ATP-binding</keyword>
<dbReference type="InterPro" id="IPR004815">
    <property type="entry name" value="Lon_bac/euk-typ"/>
</dbReference>
<dbReference type="CDD" id="cd19500">
    <property type="entry name" value="RecA-like_Lon"/>
    <property type="match status" value="1"/>
</dbReference>
<dbReference type="PROSITE" id="PS01046">
    <property type="entry name" value="LON_SER"/>
    <property type="match status" value="1"/>
</dbReference>
<evidence type="ECO:0000256" key="6">
    <source>
        <dbReference type="ARBA" id="ARBA00022825"/>
    </source>
</evidence>
<dbReference type="GO" id="GO:0034605">
    <property type="term" value="P:cellular response to heat"/>
    <property type="evidence" value="ECO:0007669"/>
    <property type="project" value="UniProtKB-UniRule"/>
</dbReference>
<dbReference type="InterPro" id="IPR003593">
    <property type="entry name" value="AAA+_ATPase"/>
</dbReference>
<dbReference type="GO" id="GO:0006515">
    <property type="term" value="P:protein quality control for misfolded or incompletely synthesized proteins"/>
    <property type="evidence" value="ECO:0007669"/>
    <property type="project" value="UniProtKB-UniRule"/>
</dbReference>
<protein>
    <recommendedName>
        <fullName evidence="9 10">Lon protease</fullName>
        <ecNumber evidence="9 10">3.4.21.53</ecNumber>
    </recommendedName>
    <alternativeName>
        <fullName evidence="9">ATP-dependent protease La</fullName>
    </alternativeName>
</protein>
<dbReference type="InterPro" id="IPR003111">
    <property type="entry name" value="Lon_prtase_N"/>
</dbReference>
<evidence type="ECO:0000256" key="15">
    <source>
        <dbReference type="SAM" id="MobiDB-lite"/>
    </source>
</evidence>
<feature type="domain" description="Lon proteolytic" evidence="16">
    <location>
        <begin position="606"/>
        <end position="787"/>
    </location>
</feature>
<feature type="region of interest" description="Disordered" evidence="15">
    <location>
        <begin position="791"/>
        <end position="826"/>
    </location>
</feature>
<dbReference type="InterPro" id="IPR008269">
    <property type="entry name" value="Lon_proteolytic"/>
</dbReference>
<feature type="active site" evidence="9 11">
    <location>
        <position position="693"/>
    </location>
</feature>
<evidence type="ECO:0000313" key="18">
    <source>
        <dbReference type="EMBL" id="TMQ70212.1"/>
    </source>
</evidence>
<dbReference type="FunFam" id="3.40.50.300:FF:000382">
    <property type="entry name" value="Lon protease homolog 2, peroxisomal"/>
    <property type="match status" value="1"/>
</dbReference>
<dbReference type="InterPro" id="IPR020568">
    <property type="entry name" value="Ribosomal_Su5_D2-typ_SF"/>
</dbReference>
<comment type="subcellular location">
    <subcellularLocation>
        <location evidence="1 9 10">Cytoplasm</location>
    </subcellularLocation>
</comment>
<dbReference type="InterPro" id="IPR014721">
    <property type="entry name" value="Ribsml_uS5_D2-typ_fold_subgr"/>
</dbReference>
<keyword evidence="8 9" id="KW-0346">Stress response</keyword>
<dbReference type="PRINTS" id="PR00830">
    <property type="entry name" value="ENDOLAPTASE"/>
</dbReference>
<dbReference type="InterPro" id="IPR046336">
    <property type="entry name" value="Lon_prtase_N_sf"/>
</dbReference>
<dbReference type="Gene3D" id="2.30.130.40">
    <property type="entry name" value="LON domain-like"/>
    <property type="match status" value="1"/>
</dbReference>
<sequence>MTPRAKKPGAGDGARAPDDLTTPRVVRVLPVRGTVVFPFGLLPLGVGREKSVHLLNDAVAGDRTLAIFMQRDDAEDPTPEAIHRVGTLCNVLRLVRLPDGQLSVMLQGVARVGLAEIASTTPYLTARVAPLVEVDSDDIKTQALVKALLEQFEKVIALSPNVPDEAVATARAQPSAGRTGDFVASLLELPPADRQSLLETLDVKQRLQALIEILARELQVLEVGHKIQEQVRETLDERQKEFVLRQQLEAIQKELGEGDETRHELDELKARIEAAKMPPEVRKEADRELARLARIPAQAAEYTVARTYLEWLCDMPWAVTTDDDLDLKHARAVLDEDHYGLEKIKERILEYLAVRRFKRDARTPILCFAGPPGTGKTSLGQSIARALGRKFVRQSLGGVRDEAEIRGHRRTYIGALPGNIVRGIRQAGSRNPLFMLDEIDKLGADFRGDPASALLEVLDPAQNHAFVDHYLDVPLDLAQVLFVTTANYLDPVPPALRDRMEVIELTSYTEAEKLEIAKRHLLPRIIRENGLETLGLSVEDEAILKVVREYTSEAGLRNLERELAGLLRRTAKQIAEGGDPPRAITPDRVRELMGPRQFQGETAIRIDQPGQALGLAWTPVGGEVLTVEATIMPGSKQLQLTGQLGDIMKESAQAALSWIRAHAGDFGIDPGFFESADLHVHLPAGAIAKDGPSAGIALCTAMVSALTGRKVRSGIAMTGEITLLGRVLPIGGLKEKVLAAHRAGIRTVILPSENQKDLEEIPVDIRASIIFAPVDRVSQVLMLALEPEAPADDEAVGGEATDPSSARRPDPGTVAARPRGTRPPRR</sequence>
<dbReference type="Pfam" id="PF22667">
    <property type="entry name" value="Lon_lid"/>
    <property type="match status" value="1"/>
</dbReference>
<dbReference type="InterPro" id="IPR027065">
    <property type="entry name" value="Lon_Prtase"/>
</dbReference>
<evidence type="ECO:0000256" key="7">
    <source>
        <dbReference type="ARBA" id="ARBA00022840"/>
    </source>
</evidence>
<dbReference type="Pfam" id="PF02190">
    <property type="entry name" value="LON_substr_bdg"/>
    <property type="match status" value="1"/>
</dbReference>
<dbReference type="EC" id="3.4.21.53" evidence="9 10"/>
<dbReference type="Gene3D" id="1.20.5.5270">
    <property type="match status" value="1"/>
</dbReference>
<dbReference type="Gene3D" id="1.10.8.60">
    <property type="match status" value="1"/>
</dbReference>
<feature type="domain" description="Lon N-terminal" evidence="17">
    <location>
        <begin position="26"/>
        <end position="218"/>
    </location>
</feature>
<dbReference type="InterPro" id="IPR027543">
    <property type="entry name" value="Lon_bac"/>
</dbReference>
<comment type="caution">
    <text evidence="18">The sequence shown here is derived from an EMBL/GenBank/DDBJ whole genome shotgun (WGS) entry which is preliminary data.</text>
</comment>
<dbReference type="GO" id="GO:0004252">
    <property type="term" value="F:serine-type endopeptidase activity"/>
    <property type="evidence" value="ECO:0007669"/>
    <property type="project" value="UniProtKB-UniRule"/>
</dbReference>
<keyword evidence="6 9" id="KW-0720">Serine protease</keyword>